<dbReference type="OrthoDB" id="3892448at2759"/>
<gene>
    <name evidence="1" type="ORF">AUEXF2481DRAFT_504044</name>
</gene>
<sequence>MVELLEVASHQKAGLNSLMIIDLPFGCDDYNETGYLDSLARLKHIRIGWNRLGSNPGTKFGFDLEDALSEAHSLETFWIGFAPLARTQEYVGSDMLDAMVMKGLRDVMLSNISVSEDSIVAFLVRHGHSLRHLSLGITISDGSWVSVFRRTSLQMKVLTQIQLAGMIEKIEGVPMTFSPRWCSEAMDCMLRGTELSEPECYTLDKGFEEYDPFAYGCEGPRRSDGPPENGLWEDFDGNVNFCF</sequence>
<organism evidence="1 2">
    <name type="scientific">Aureobasidium subglaciale (strain EXF-2481)</name>
    <name type="common">Aureobasidium pullulans var. subglaciale</name>
    <dbReference type="NCBI Taxonomy" id="1043005"/>
    <lineage>
        <taxon>Eukaryota</taxon>
        <taxon>Fungi</taxon>
        <taxon>Dikarya</taxon>
        <taxon>Ascomycota</taxon>
        <taxon>Pezizomycotina</taxon>
        <taxon>Dothideomycetes</taxon>
        <taxon>Dothideomycetidae</taxon>
        <taxon>Dothideales</taxon>
        <taxon>Saccotheciaceae</taxon>
        <taxon>Aureobasidium</taxon>
    </lineage>
</organism>
<evidence type="ECO:0000313" key="1">
    <source>
        <dbReference type="EMBL" id="KEQ91228.1"/>
    </source>
</evidence>
<accession>A0A074Y0B1</accession>
<proteinExistence type="predicted"/>
<reference evidence="1 2" key="1">
    <citation type="journal article" date="2014" name="BMC Genomics">
        <title>Genome sequencing of four Aureobasidium pullulans varieties: biotechnological potential, stress tolerance, and description of new species.</title>
        <authorList>
            <person name="Gostin Ar C."/>
            <person name="Ohm R.A."/>
            <person name="Kogej T."/>
            <person name="Sonjak S."/>
            <person name="Turk M."/>
            <person name="Zajc J."/>
            <person name="Zalar P."/>
            <person name="Grube M."/>
            <person name="Sun H."/>
            <person name="Han J."/>
            <person name="Sharma A."/>
            <person name="Chiniquy J."/>
            <person name="Ngan C.Y."/>
            <person name="Lipzen A."/>
            <person name="Barry K."/>
            <person name="Grigoriev I.V."/>
            <person name="Gunde-Cimerman N."/>
        </authorList>
    </citation>
    <scope>NUCLEOTIDE SEQUENCE [LARGE SCALE GENOMIC DNA]</scope>
    <source>
        <strain evidence="1 2">EXF-2481</strain>
    </source>
</reference>
<dbReference type="InParanoid" id="A0A074Y0B1"/>
<dbReference type="EMBL" id="KL584780">
    <property type="protein sequence ID" value="KEQ91228.1"/>
    <property type="molecule type" value="Genomic_DNA"/>
</dbReference>
<name>A0A074Y0B1_AURSE</name>
<dbReference type="Proteomes" id="UP000030641">
    <property type="component" value="Unassembled WGS sequence"/>
</dbReference>
<evidence type="ECO:0000313" key="2">
    <source>
        <dbReference type="Proteomes" id="UP000030641"/>
    </source>
</evidence>
<protein>
    <submittedName>
        <fullName evidence="1">Uncharacterized protein</fullName>
    </submittedName>
</protein>
<dbReference type="STRING" id="1043005.A0A074Y0B1"/>
<dbReference type="HOGENOM" id="CLU_1142409_0_0_1"/>
<dbReference type="AlphaFoldDB" id="A0A074Y0B1"/>
<keyword evidence="2" id="KW-1185">Reference proteome</keyword>
<dbReference type="GeneID" id="25368670"/>
<dbReference type="RefSeq" id="XP_013339782.1">
    <property type="nucleotide sequence ID" value="XM_013484328.1"/>
</dbReference>